<dbReference type="Proteomes" id="UP000184310">
    <property type="component" value="Unassembled WGS sequence"/>
</dbReference>
<feature type="site" description="Part of a proton relay during catalysis" evidence="12">
    <location>
        <position position="106"/>
    </location>
</feature>
<evidence type="ECO:0000256" key="15">
    <source>
        <dbReference type="PIRSR" id="PIRSR001365-2"/>
    </source>
</evidence>
<dbReference type="InterPro" id="IPR013785">
    <property type="entry name" value="Aldolase_TIM"/>
</dbReference>
<dbReference type="PROSITE" id="PS00666">
    <property type="entry name" value="DHDPS_2"/>
    <property type="match status" value="1"/>
</dbReference>
<feature type="site" description="Part of a proton relay during catalysis" evidence="12">
    <location>
        <position position="43"/>
    </location>
</feature>
<comment type="function">
    <text evidence="1 12">Catalyzes the condensation of (S)-aspartate-beta-semialdehyde [(S)-ASA] and pyruvate to 4-hydroxy-tetrahydrodipicolinate (HTPA).</text>
</comment>
<evidence type="ECO:0000256" key="14">
    <source>
        <dbReference type="PIRSR" id="PIRSR001365-1"/>
    </source>
</evidence>
<dbReference type="SUPFAM" id="SSF51569">
    <property type="entry name" value="Aldolase"/>
    <property type="match status" value="1"/>
</dbReference>
<dbReference type="RefSeq" id="WP_072993717.1">
    <property type="nucleotide sequence ID" value="NZ_FQZB01000028.1"/>
</dbReference>
<protein>
    <recommendedName>
        <fullName evidence="4 12">4-hydroxy-tetrahydrodipicolinate synthase</fullName>
        <shortName evidence="12">HTPA synthase</shortName>
        <ecNumber evidence="4 12">4.3.3.7</ecNumber>
    </recommendedName>
</protein>
<dbReference type="STRING" id="1121302.SAMN02745163_04467"/>
<evidence type="ECO:0000313" key="17">
    <source>
        <dbReference type="Proteomes" id="UP000184310"/>
    </source>
</evidence>
<comment type="subcellular location">
    <subcellularLocation>
        <location evidence="12">Cytoplasm</location>
    </subcellularLocation>
</comment>
<evidence type="ECO:0000256" key="12">
    <source>
        <dbReference type="HAMAP-Rule" id="MF_00418"/>
    </source>
</evidence>
<name>A0A1M6VC24_9CLOT</name>
<comment type="catalytic activity">
    <reaction evidence="11 12">
        <text>L-aspartate 4-semialdehyde + pyruvate = (2S,4S)-4-hydroxy-2,3,4,5-tetrahydrodipicolinate + H2O + H(+)</text>
        <dbReference type="Rhea" id="RHEA:34171"/>
        <dbReference type="ChEBI" id="CHEBI:15361"/>
        <dbReference type="ChEBI" id="CHEBI:15377"/>
        <dbReference type="ChEBI" id="CHEBI:15378"/>
        <dbReference type="ChEBI" id="CHEBI:67139"/>
        <dbReference type="ChEBI" id="CHEBI:537519"/>
        <dbReference type="EC" id="4.3.3.7"/>
    </reaction>
</comment>
<comment type="similarity">
    <text evidence="3 12 13">Belongs to the DapA family.</text>
</comment>
<keyword evidence="5 12" id="KW-0963">Cytoplasm</keyword>
<keyword evidence="8 12" id="KW-0457">Lysine biosynthesis</keyword>
<keyword evidence="9 12" id="KW-0456">Lyase</keyword>
<gene>
    <name evidence="12" type="primary">dapA</name>
    <name evidence="16" type="ORF">SAMN02745163_04467</name>
</gene>
<evidence type="ECO:0000256" key="2">
    <source>
        <dbReference type="ARBA" id="ARBA00005120"/>
    </source>
</evidence>
<dbReference type="Pfam" id="PF00701">
    <property type="entry name" value="DHDPS"/>
    <property type="match status" value="1"/>
</dbReference>
<comment type="caution">
    <text evidence="12">Was originally thought to be a dihydrodipicolinate synthase (DHDPS), catalyzing the condensation of (S)-aspartate-beta-semialdehyde [(S)-ASA] and pyruvate to dihydrodipicolinate (DHDP). However, it was shown in E.coli that the product of the enzymatic reaction is not dihydrodipicolinate but in fact (4S)-4-hydroxy-2,3,4,5-tetrahydro-(2S)-dipicolinic acid (HTPA), and that the consecutive dehydration reaction leading to DHDP is not spontaneous but catalyzed by DapB.</text>
</comment>
<dbReference type="GO" id="GO:0008840">
    <property type="term" value="F:4-hydroxy-tetrahydrodipicolinate synthase activity"/>
    <property type="evidence" value="ECO:0007669"/>
    <property type="project" value="UniProtKB-UniRule"/>
</dbReference>
<feature type="binding site" evidence="12 15">
    <location>
        <position position="202"/>
    </location>
    <ligand>
        <name>pyruvate</name>
        <dbReference type="ChEBI" id="CHEBI:15361"/>
    </ligand>
</feature>
<keyword evidence="10 12" id="KW-0704">Schiff base</keyword>
<evidence type="ECO:0000256" key="9">
    <source>
        <dbReference type="ARBA" id="ARBA00023239"/>
    </source>
</evidence>
<feature type="active site" description="Schiff-base intermediate with substrate" evidence="12 14">
    <location>
        <position position="160"/>
    </location>
</feature>
<feature type="active site" description="Proton donor/acceptor" evidence="12 14">
    <location>
        <position position="132"/>
    </location>
</feature>
<evidence type="ECO:0000256" key="10">
    <source>
        <dbReference type="ARBA" id="ARBA00023270"/>
    </source>
</evidence>
<proteinExistence type="inferred from homology"/>
<dbReference type="GO" id="GO:0005737">
    <property type="term" value="C:cytoplasm"/>
    <property type="evidence" value="ECO:0007669"/>
    <property type="project" value="UniProtKB-SubCell"/>
</dbReference>
<keyword evidence="7 12" id="KW-0220">Diaminopimelate biosynthesis</keyword>
<keyword evidence="6 12" id="KW-0028">Amino-acid biosynthesis</keyword>
<dbReference type="Gene3D" id="3.20.20.70">
    <property type="entry name" value="Aldolase class I"/>
    <property type="match status" value="1"/>
</dbReference>
<comment type="subunit">
    <text evidence="12">Homotetramer; dimer of dimers.</text>
</comment>
<sequence>MLNGVYVPLITPFKDGEVDYEGYKKLVEHYINEGVQGITPLATTGESAVLSDYEYDKLLNLTSEVNNHRVKIFVGHGGNNTRKLIEKLRVIEKAGVDGILSVSPYYSRPDQRGILEHFAAIADSTALDIVLYNIPYRTGRNMENSTILKLAEKKNIIGIKDSCGSSDQSINLLMNRPDDFSILTGEDVFFFSNLALGGQGGVMASAHLNTKKYLEVYNLINTGDLNKALNIWREIYPNIPLLFKEPNPAPLKYVLNSQGLIDSEEVRLPLVIASKELREELKLIIK</sequence>
<evidence type="ECO:0000256" key="1">
    <source>
        <dbReference type="ARBA" id="ARBA00003294"/>
    </source>
</evidence>
<dbReference type="OrthoDB" id="9782828at2"/>
<evidence type="ECO:0000256" key="3">
    <source>
        <dbReference type="ARBA" id="ARBA00007592"/>
    </source>
</evidence>
<dbReference type="NCBIfam" id="TIGR00674">
    <property type="entry name" value="dapA"/>
    <property type="match status" value="1"/>
</dbReference>
<dbReference type="AlphaFoldDB" id="A0A1M6VC24"/>
<dbReference type="GO" id="GO:0009089">
    <property type="term" value="P:lysine biosynthetic process via diaminopimelate"/>
    <property type="evidence" value="ECO:0007669"/>
    <property type="project" value="UniProtKB-UniRule"/>
</dbReference>
<evidence type="ECO:0000256" key="5">
    <source>
        <dbReference type="ARBA" id="ARBA00022490"/>
    </source>
</evidence>
<dbReference type="UniPathway" id="UPA00034">
    <property type="reaction ID" value="UER00017"/>
</dbReference>
<dbReference type="SMART" id="SM01130">
    <property type="entry name" value="DHDPS"/>
    <property type="match status" value="1"/>
</dbReference>
<evidence type="ECO:0000256" key="11">
    <source>
        <dbReference type="ARBA" id="ARBA00047836"/>
    </source>
</evidence>
<reference evidence="16 17" key="1">
    <citation type="submission" date="2016-11" db="EMBL/GenBank/DDBJ databases">
        <authorList>
            <person name="Jaros S."/>
            <person name="Januszkiewicz K."/>
            <person name="Wedrychowicz H."/>
        </authorList>
    </citation>
    <scope>NUCLEOTIDE SEQUENCE [LARGE SCALE GENOMIC DNA]</scope>
    <source>
        <strain evidence="16 17">DSM 21758</strain>
    </source>
</reference>
<evidence type="ECO:0000313" key="16">
    <source>
        <dbReference type="EMBL" id="SHK79020.1"/>
    </source>
</evidence>
<dbReference type="PANTHER" id="PTHR12128:SF66">
    <property type="entry name" value="4-HYDROXY-2-OXOGLUTARATE ALDOLASE, MITOCHONDRIAL"/>
    <property type="match status" value="1"/>
</dbReference>
<dbReference type="CDD" id="cd00950">
    <property type="entry name" value="DHDPS"/>
    <property type="match status" value="1"/>
</dbReference>
<dbReference type="PIRSF" id="PIRSF001365">
    <property type="entry name" value="DHDPS"/>
    <property type="match status" value="1"/>
</dbReference>
<evidence type="ECO:0000256" key="6">
    <source>
        <dbReference type="ARBA" id="ARBA00022605"/>
    </source>
</evidence>
<evidence type="ECO:0000256" key="13">
    <source>
        <dbReference type="PIRNR" id="PIRNR001365"/>
    </source>
</evidence>
<evidence type="ECO:0000256" key="4">
    <source>
        <dbReference type="ARBA" id="ARBA00012086"/>
    </source>
</evidence>
<dbReference type="InterPro" id="IPR005263">
    <property type="entry name" value="DapA"/>
</dbReference>
<feature type="binding site" evidence="12 15">
    <location>
        <position position="44"/>
    </location>
    <ligand>
        <name>pyruvate</name>
        <dbReference type="ChEBI" id="CHEBI:15361"/>
    </ligand>
</feature>
<dbReference type="PRINTS" id="PR00146">
    <property type="entry name" value="DHPICSNTHASE"/>
</dbReference>
<keyword evidence="17" id="KW-1185">Reference proteome</keyword>
<dbReference type="HAMAP" id="MF_00418">
    <property type="entry name" value="DapA"/>
    <property type="match status" value="1"/>
</dbReference>
<evidence type="ECO:0000256" key="8">
    <source>
        <dbReference type="ARBA" id="ARBA00023154"/>
    </source>
</evidence>
<accession>A0A1M6VC24</accession>
<comment type="pathway">
    <text evidence="2 12">Amino-acid biosynthesis; L-lysine biosynthesis via DAP pathway; (S)-tetrahydrodipicolinate from L-aspartate: step 3/4.</text>
</comment>
<dbReference type="InterPro" id="IPR002220">
    <property type="entry name" value="DapA-like"/>
</dbReference>
<dbReference type="EMBL" id="FQZB01000028">
    <property type="protein sequence ID" value="SHK79020.1"/>
    <property type="molecule type" value="Genomic_DNA"/>
</dbReference>
<evidence type="ECO:0000256" key="7">
    <source>
        <dbReference type="ARBA" id="ARBA00022915"/>
    </source>
</evidence>
<dbReference type="GO" id="GO:0019877">
    <property type="term" value="P:diaminopimelate biosynthetic process"/>
    <property type="evidence" value="ECO:0007669"/>
    <property type="project" value="UniProtKB-UniRule"/>
</dbReference>
<dbReference type="PANTHER" id="PTHR12128">
    <property type="entry name" value="DIHYDRODIPICOLINATE SYNTHASE"/>
    <property type="match status" value="1"/>
</dbReference>
<dbReference type="InterPro" id="IPR020625">
    <property type="entry name" value="Schiff_base-form_aldolases_AS"/>
</dbReference>
<organism evidence="16 17">
    <name type="scientific">Clostridium cavendishii DSM 21758</name>
    <dbReference type="NCBI Taxonomy" id="1121302"/>
    <lineage>
        <taxon>Bacteria</taxon>
        <taxon>Bacillati</taxon>
        <taxon>Bacillota</taxon>
        <taxon>Clostridia</taxon>
        <taxon>Eubacteriales</taxon>
        <taxon>Clostridiaceae</taxon>
        <taxon>Clostridium</taxon>
    </lineage>
</organism>
<dbReference type="EC" id="4.3.3.7" evidence="4 12"/>